<organism evidence="1 2">
    <name type="scientific">Thiobacillus denitrificans (strain ATCC 25259 / T1)</name>
    <dbReference type="NCBI Taxonomy" id="292415"/>
    <lineage>
        <taxon>Bacteria</taxon>
        <taxon>Pseudomonadati</taxon>
        <taxon>Pseudomonadota</taxon>
        <taxon>Betaproteobacteria</taxon>
        <taxon>Nitrosomonadales</taxon>
        <taxon>Thiobacillaceae</taxon>
        <taxon>Thiobacillus</taxon>
    </lineage>
</organism>
<reference evidence="1 2" key="1">
    <citation type="journal article" date="2006" name="J. Bacteriol.">
        <title>The genome sequence of the obligately chemolithoautotrophic, facultatively anaerobic bacterium Thiobacillus denitrificans.</title>
        <authorList>
            <person name="Beller H.R."/>
            <person name="Chain P.S."/>
            <person name="Letain T.E."/>
            <person name="Chakicherla A."/>
            <person name="Larimer F.W."/>
            <person name="Richardson P.M."/>
            <person name="Coleman M.A."/>
            <person name="Wood A.P."/>
            <person name="Kelly D.P."/>
        </authorList>
    </citation>
    <scope>NUCLEOTIDE SEQUENCE [LARGE SCALE GENOMIC DNA]</scope>
    <source>
        <strain evidence="1 2">ATCC 25259</strain>
    </source>
</reference>
<dbReference type="STRING" id="292415.Tbd_2128"/>
<sequence length="98" mass="10736">MTVRSLPRRVALFGGRQLRRKIDTKPHSRHIGVASPKLEVRRLKNPDNQDRGCGFAVGEGSSGERPLTCTDLAAPPDAEGLPEMGLRALRGRAWRPIG</sequence>
<dbReference type="AlphaFoldDB" id="Q3SH08"/>
<gene>
    <name evidence="1" type="ordered locus">Tbd_2128</name>
</gene>
<dbReference type="KEGG" id="tbd:Tbd_2128"/>
<dbReference type="Proteomes" id="UP000008291">
    <property type="component" value="Chromosome"/>
</dbReference>
<accession>Q3SH08</accession>
<protein>
    <submittedName>
        <fullName evidence="1">Uncharacterized protein</fullName>
    </submittedName>
</protein>
<dbReference type="EMBL" id="CP000116">
    <property type="protein sequence ID" value="AAZ98081.1"/>
    <property type="molecule type" value="Genomic_DNA"/>
</dbReference>
<evidence type="ECO:0000313" key="1">
    <source>
        <dbReference type="EMBL" id="AAZ98081.1"/>
    </source>
</evidence>
<evidence type="ECO:0000313" key="2">
    <source>
        <dbReference type="Proteomes" id="UP000008291"/>
    </source>
</evidence>
<dbReference type="HOGENOM" id="CLU_2332754_0_0_4"/>
<proteinExistence type="predicted"/>
<name>Q3SH08_THIDA</name>
<keyword evidence="2" id="KW-1185">Reference proteome</keyword>